<dbReference type="PROSITE" id="PS00463">
    <property type="entry name" value="ZN2_CY6_FUNGAL_1"/>
    <property type="match status" value="1"/>
</dbReference>
<name>A0A0C3DLR2_OIDMZ</name>
<dbReference type="CDD" id="cd00067">
    <property type="entry name" value="GAL4"/>
    <property type="match status" value="1"/>
</dbReference>
<dbReference type="AlphaFoldDB" id="A0A0C3DLR2"/>
<feature type="domain" description="Zn(2)-C6 fungal-type" evidence="2">
    <location>
        <begin position="13"/>
        <end position="43"/>
    </location>
</feature>
<dbReference type="InterPro" id="IPR053157">
    <property type="entry name" value="Sterol_Uptake_Regulator"/>
</dbReference>
<proteinExistence type="predicted"/>
<protein>
    <recommendedName>
        <fullName evidence="2">Zn(2)-C6 fungal-type domain-containing protein</fullName>
    </recommendedName>
</protein>
<dbReference type="Pfam" id="PF00172">
    <property type="entry name" value="Zn_clus"/>
    <property type="match status" value="1"/>
</dbReference>
<reference evidence="4" key="2">
    <citation type="submission" date="2015-01" db="EMBL/GenBank/DDBJ databases">
        <title>Evolutionary Origins and Diversification of the Mycorrhizal Mutualists.</title>
        <authorList>
            <consortium name="DOE Joint Genome Institute"/>
            <consortium name="Mycorrhizal Genomics Consortium"/>
            <person name="Kohler A."/>
            <person name="Kuo A."/>
            <person name="Nagy L.G."/>
            <person name="Floudas D."/>
            <person name="Copeland A."/>
            <person name="Barry K.W."/>
            <person name="Cichocki N."/>
            <person name="Veneault-Fourrey C."/>
            <person name="LaButti K."/>
            <person name="Lindquist E.A."/>
            <person name="Lipzen A."/>
            <person name="Lundell T."/>
            <person name="Morin E."/>
            <person name="Murat C."/>
            <person name="Riley R."/>
            <person name="Ohm R."/>
            <person name="Sun H."/>
            <person name="Tunlid A."/>
            <person name="Henrissat B."/>
            <person name="Grigoriev I.V."/>
            <person name="Hibbett D.S."/>
            <person name="Martin F."/>
        </authorList>
    </citation>
    <scope>NUCLEOTIDE SEQUENCE [LARGE SCALE GENOMIC DNA]</scope>
    <source>
        <strain evidence="4">Zn</strain>
    </source>
</reference>
<evidence type="ECO:0000259" key="2">
    <source>
        <dbReference type="PROSITE" id="PS50048"/>
    </source>
</evidence>
<dbReference type="InterPro" id="IPR036864">
    <property type="entry name" value="Zn2-C6_fun-type_DNA-bd_sf"/>
</dbReference>
<evidence type="ECO:0000313" key="4">
    <source>
        <dbReference type="Proteomes" id="UP000054321"/>
    </source>
</evidence>
<evidence type="ECO:0000313" key="3">
    <source>
        <dbReference type="EMBL" id="KIN02973.1"/>
    </source>
</evidence>
<dbReference type="EMBL" id="KN832874">
    <property type="protein sequence ID" value="KIN02973.1"/>
    <property type="molecule type" value="Genomic_DNA"/>
</dbReference>
<keyword evidence="4" id="KW-1185">Reference proteome</keyword>
<dbReference type="PROSITE" id="PS50048">
    <property type="entry name" value="ZN2_CY6_FUNGAL_2"/>
    <property type="match status" value="1"/>
</dbReference>
<dbReference type="SMART" id="SM00066">
    <property type="entry name" value="GAL4"/>
    <property type="match status" value="1"/>
</dbReference>
<dbReference type="SUPFAM" id="SSF57701">
    <property type="entry name" value="Zn2/Cys6 DNA-binding domain"/>
    <property type="match status" value="1"/>
</dbReference>
<dbReference type="Pfam" id="PF11951">
    <property type="entry name" value="Fungal_trans_2"/>
    <property type="match status" value="1"/>
</dbReference>
<reference evidence="3 4" key="1">
    <citation type="submission" date="2014-04" db="EMBL/GenBank/DDBJ databases">
        <authorList>
            <consortium name="DOE Joint Genome Institute"/>
            <person name="Kuo A."/>
            <person name="Martino E."/>
            <person name="Perotto S."/>
            <person name="Kohler A."/>
            <person name="Nagy L.G."/>
            <person name="Floudas D."/>
            <person name="Copeland A."/>
            <person name="Barry K.W."/>
            <person name="Cichocki N."/>
            <person name="Veneault-Fourrey C."/>
            <person name="LaButti K."/>
            <person name="Lindquist E.A."/>
            <person name="Lipzen A."/>
            <person name="Lundell T."/>
            <person name="Morin E."/>
            <person name="Murat C."/>
            <person name="Sun H."/>
            <person name="Tunlid A."/>
            <person name="Henrissat B."/>
            <person name="Grigoriev I.V."/>
            <person name="Hibbett D.S."/>
            <person name="Martin F."/>
            <person name="Nordberg H.P."/>
            <person name="Cantor M.N."/>
            <person name="Hua S.X."/>
        </authorList>
    </citation>
    <scope>NUCLEOTIDE SEQUENCE [LARGE SCALE GENOMIC DNA]</scope>
    <source>
        <strain evidence="3 4">Zn</strain>
    </source>
</reference>
<dbReference type="GO" id="GO:0001228">
    <property type="term" value="F:DNA-binding transcription activator activity, RNA polymerase II-specific"/>
    <property type="evidence" value="ECO:0007669"/>
    <property type="project" value="TreeGrafter"/>
</dbReference>
<evidence type="ECO:0000256" key="1">
    <source>
        <dbReference type="ARBA" id="ARBA00023242"/>
    </source>
</evidence>
<dbReference type="InterPro" id="IPR001138">
    <property type="entry name" value="Zn2Cys6_DnaBD"/>
</dbReference>
<feature type="non-terminal residue" evidence="3">
    <location>
        <position position="352"/>
    </location>
</feature>
<accession>A0A0C3DLR2</accession>
<dbReference type="PANTHER" id="PTHR47784">
    <property type="entry name" value="STEROL UPTAKE CONTROL PROTEIN 2"/>
    <property type="match status" value="1"/>
</dbReference>
<organism evidence="3 4">
    <name type="scientific">Oidiodendron maius (strain Zn)</name>
    <dbReference type="NCBI Taxonomy" id="913774"/>
    <lineage>
        <taxon>Eukaryota</taxon>
        <taxon>Fungi</taxon>
        <taxon>Dikarya</taxon>
        <taxon>Ascomycota</taxon>
        <taxon>Pezizomycotina</taxon>
        <taxon>Leotiomycetes</taxon>
        <taxon>Leotiomycetes incertae sedis</taxon>
        <taxon>Myxotrichaceae</taxon>
        <taxon>Oidiodendron</taxon>
    </lineage>
</organism>
<dbReference type="PANTHER" id="PTHR47784:SF7">
    <property type="entry name" value="ZN(II)2CYS6 TRANSCRIPTION FACTOR (EUROFUNG)"/>
    <property type="match status" value="1"/>
</dbReference>
<keyword evidence="1" id="KW-0539">Nucleus</keyword>
<dbReference type="Gene3D" id="4.10.240.10">
    <property type="entry name" value="Zn(2)-C6 fungal-type DNA-binding domain"/>
    <property type="match status" value="1"/>
</dbReference>
<dbReference type="InParanoid" id="A0A0C3DLR2"/>
<gene>
    <name evidence="3" type="ORF">OIDMADRAFT_67751</name>
</gene>
<sequence>MPFRRSHQKSHHGCSACKQRKIKCSEERPECSTCLKRKLRCSFLDDHVPTASHSYDLVHRPESYTQQSSVNSDPLPLLELELLHHWHTSAAYAVSQDEQVNRVMRDVIPREGLSHPFLMHGLLAISALHLIQLRNDKDSLVYAKACIRYKQQALSLYTPHLNNITRSNCNALFAFSCLLSILCSASETLDITRTAKGIEDIVGIFRLTRGVAVIVAQARQWIESSEVAILMRPGHFEGQRVNSHSNGAPSDVESHLRHLLDLCNETCKGSISMETYTSSIHYLIDSYMAHFIAADNTIGLAWPVLVDSRYIDFLLPKDQLSLVILAHYGAVMTLLDDTWWLDRWGRLLIKLA</sequence>
<dbReference type="HOGENOM" id="CLU_024934_5_2_1"/>
<dbReference type="InterPro" id="IPR021858">
    <property type="entry name" value="Fun_TF"/>
</dbReference>
<dbReference type="Proteomes" id="UP000054321">
    <property type="component" value="Unassembled WGS sequence"/>
</dbReference>
<dbReference type="GO" id="GO:0008270">
    <property type="term" value="F:zinc ion binding"/>
    <property type="evidence" value="ECO:0007669"/>
    <property type="project" value="InterPro"/>
</dbReference>
<dbReference type="OrthoDB" id="4937900at2759"/>